<dbReference type="EMBL" id="FOVE01000003">
    <property type="protein sequence ID" value="SFN13681.1"/>
    <property type="molecule type" value="Genomic_DNA"/>
</dbReference>
<proteinExistence type="predicted"/>
<accession>A0A1I4WIS0</accession>
<reference evidence="3" key="1">
    <citation type="submission" date="2016-10" db="EMBL/GenBank/DDBJ databases">
        <authorList>
            <person name="Varghese N."/>
            <person name="Submissions S."/>
        </authorList>
    </citation>
    <scope>NUCLEOTIDE SEQUENCE [LARGE SCALE GENOMIC DNA]</scope>
    <source>
        <strain evidence="3">DSM 6150</strain>
    </source>
</reference>
<evidence type="ECO:0000259" key="1">
    <source>
        <dbReference type="PROSITE" id="PS50883"/>
    </source>
</evidence>
<protein>
    <submittedName>
        <fullName evidence="2">EAL domain-containing protein</fullName>
    </submittedName>
</protein>
<sequence length="148" mass="16405">MEDVLLSKQMMDAFDAAKIKMAIDDMSSSRGLISYASPLNAEFIKFDRAWLSGWLSPRQRTILTWVLAQAADLGLTTVLEGVETEEHLAMARNFGFDLVVSHTDSAMFGVPRIPIRVVAHPRHSPAMAAVRFARMGRGCAPRHPRKPA</sequence>
<dbReference type="AlphaFoldDB" id="A0A1I4WIS0"/>
<organism evidence="2 3">
    <name type="scientific">Formivibrio citricus</name>
    <dbReference type="NCBI Taxonomy" id="83765"/>
    <lineage>
        <taxon>Bacteria</taxon>
        <taxon>Pseudomonadati</taxon>
        <taxon>Pseudomonadota</taxon>
        <taxon>Betaproteobacteria</taxon>
        <taxon>Neisseriales</taxon>
        <taxon>Chitinibacteraceae</taxon>
        <taxon>Formivibrio</taxon>
    </lineage>
</organism>
<dbReference type="SUPFAM" id="SSF141868">
    <property type="entry name" value="EAL domain-like"/>
    <property type="match status" value="1"/>
</dbReference>
<dbReference type="PANTHER" id="PTHR33121:SF76">
    <property type="entry name" value="SIGNALING PROTEIN"/>
    <property type="match status" value="1"/>
</dbReference>
<dbReference type="Gene3D" id="3.20.20.450">
    <property type="entry name" value="EAL domain"/>
    <property type="match status" value="1"/>
</dbReference>
<evidence type="ECO:0000313" key="2">
    <source>
        <dbReference type="EMBL" id="SFN13681.1"/>
    </source>
</evidence>
<dbReference type="PANTHER" id="PTHR33121">
    <property type="entry name" value="CYCLIC DI-GMP PHOSPHODIESTERASE PDEF"/>
    <property type="match status" value="1"/>
</dbReference>
<dbReference type="InterPro" id="IPR001633">
    <property type="entry name" value="EAL_dom"/>
</dbReference>
<name>A0A1I4WIS0_9NEIS</name>
<dbReference type="InterPro" id="IPR035919">
    <property type="entry name" value="EAL_sf"/>
</dbReference>
<dbReference type="PROSITE" id="PS50883">
    <property type="entry name" value="EAL"/>
    <property type="match status" value="1"/>
</dbReference>
<dbReference type="OrthoDB" id="9813903at2"/>
<evidence type="ECO:0000313" key="3">
    <source>
        <dbReference type="Proteomes" id="UP000242869"/>
    </source>
</evidence>
<keyword evidence="3" id="KW-1185">Reference proteome</keyword>
<dbReference type="Pfam" id="PF00563">
    <property type="entry name" value="EAL"/>
    <property type="match status" value="1"/>
</dbReference>
<dbReference type="Proteomes" id="UP000242869">
    <property type="component" value="Unassembled WGS sequence"/>
</dbReference>
<dbReference type="RefSeq" id="WP_143085957.1">
    <property type="nucleotide sequence ID" value="NZ_FOVE01000003.1"/>
</dbReference>
<dbReference type="GO" id="GO:0071111">
    <property type="term" value="F:cyclic-guanylate-specific phosphodiesterase activity"/>
    <property type="evidence" value="ECO:0007669"/>
    <property type="project" value="InterPro"/>
</dbReference>
<feature type="domain" description="EAL" evidence="1">
    <location>
        <begin position="1"/>
        <end position="125"/>
    </location>
</feature>
<dbReference type="InterPro" id="IPR050706">
    <property type="entry name" value="Cyclic-di-GMP_PDE-like"/>
</dbReference>
<gene>
    <name evidence="2" type="ORF">SAMN05660284_00645</name>
</gene>
<dbReference type="STRING" id="83765.SAMN05660284_00645"/>